<gene>
    <name evidence="5" type="ORF">LSALG_LOCUS20470</name>
</gene>
<dbReference type="GO" id="GO:0005730">
    <property type="term" value="C:nucleolus"/>
    <property type="evidence" value="ECO:0007669"/>
    <property type="project" value="TreeGrafter"/>
</dbReference>
<evidence type="ECO:0000313" key="5">
    <source>
        <dbReference type="EMBL" id="CAI9280735.1"/>
    </source>
</evidence>
<protein>
    <recommendedName>
        <fullName evidence="4">PARP alpha-helical domain-containing protein</fullName>
    </recommendedName>
</protein>
<name>A0AA36E3U0_LACSI</name>
<keyword evidence="3" id="KW-0520">NAD</keyword>
<dbReference type="InterPro" id="IPR050800">
    <property type="entry name" value="ARTD/PARP"/>
</dbReference>
<dbReference type="PANTHER" id="PTHR10459:SF80">
    <property type="entry name" value="POLY [ADP-RIBOSE] POLYMERASE 1"/>
    <property type="match status" value="1"/>
</dbReference>
<dbReference type="PROSITE" id="PS51060">
    <property type="entry name" value="PARP_ALPHA_HD"/>
    <property type="match status" value="1"/>
</dbReference>
<dbReference type="InterPro" id="IPR004102">
    <property type="entry name" value="Poly(ADP-ribose)pol_reg_dom"/>
</dbReference>
<accession>A0AA36E3U0</accession>
<dbReference type="AlphaFoldDB" id="A0AA36E3U0"/>
<evidence type="ECO:0000313" key="6">
    <source>
        <dbReference type="Proteomes" id="UP001177003"/>
    </source>
</evidence>
<dbReference type="PANTHER" id="PTHR10459">
    <property type="entry name" value="DNA LIGASE"/>
    <property type="match status" value="1"/>
</dbReference>
<evidence type="ECO:0000259" key="4">
    <source>
        <dbReference type="PROSITE" id="PS51060"/>
    </source>
</evidence>
<dbReference type="Pfam" id="PF02877">
    <property type="entry name" value="PARP_reg"/>
    <property type="match status" value="1"/>
</dbReference>
<dbReference type="Gene3D" id="1.20.142.10">
    <property type="entry name" value="Poly(ADP-ribose) polymerase, regulatory domain"/>
    <property type="match status" value="1"/>
</dbReference>
<keyword evidence="6" id="KW-1185">Reference proteome</keyword>
<dbReference type="GO" id="GO:0003950">
    <property type="term" value="F:NAD+ poly-ADP-ribosyltransferase activity"/>
    <property type="evidence" value="ECO:0007669"/>
    <property type="project" value="InterPro"/>
</dbReference>
<dbReference type="GO" id="GO:0070212">
    <property type="term" value="P:protein poly-ADP-ribosylation"/>
    <property type="evidence" value="ECO:0007669"/>
    <property type="project" value="TreeGrafter"/>
</dbReference>
<dbReference type="InterPro" id="IPR036616">
    <property type="entry name" value="Poly(ADP-ribose)pol_reg_dom_sf"/>
</dbReference>
<proteinExistence type="predicted"/>
<evidence type="ECO:0000256" key="1">
    <source>
        <dbReference type="ARBA" id="ARBA00022676"/>
    </source>
</evidence>
<organism evidence="5 6">
    <name type="scientific">Lactuca saligna</name>
    <name type="common">Willowleaf lettuce</name>
    <dbReference type="NCBI Taxonomy" id="75948"/>
    <lineage>
        <taxon>Eukaryota</taxon>
        <taxon>Viridiplantae</taxon>
        <taxon>Streptophyta</taxon>
        <taxon>Embryophyta</taxon>
        <taxon>Tracheophyta</taxon>
        <taxon>Spermatophyta</taxon>
        <taxon>Magnoliopsida</taxon>
        <taxon>eudicotyledons</taxon>
        <taxon>Gunneridae</taxon>
        <taxon>Pentapetalae</taxon>
        <taxon>asterids</taxon>
        <taxon>campanulids</taxon>
        <taxon>Asterales</taxon>
        <taxon>Asteraceae</taxon>
        <taxon>Cichorioideae</taxon>
        <taxon>Cichorieae</taxon>
        <taxon>Lactucinae</taxon>
        <taxon>Lactuca</taxon>
    </lineage>
</organism>
<reference evidence="5" key="1">
    <citation type="submission" date="2023-04" db="EMBL/GenBank/DDBJ databases">
        <authorList>
            <person name="Vijverberg K."/>
            <person name="Xiong W."/>
            <person name="Schranz E."/>
        </authorList>
    </citation>
    <scope>NUCLEOTIDE SEQUENCE</scope>
</reference>
<keyword evidence="1" id="KW-0328">Glycosyltransferase</keyword>
<dbReference type="SUPFAM" id="SSF47587">
    <property type="entry name" value="Domain of poly(ADP-ribose) polymerase"/>
    <property type="match status" value="1"/>
</dbReference>
<evidence type="ECO:0000256" key="3">
    <source>
        <dbReference type="ARBA" id="ARBA00023027"/>
    </source>
</evidence>
<dbReference type="EMBL" id="OX465080">
    <property type="protein sequence ID" value="CAI9280735.1"/>
    <property type="molecule type" value="Genomic_DNA"/>
</dbReference>
<evidence type="ECO:0000256" key="2">
    <source>
        <dbReference type="ARBA" id="ARBA00022679"/>
    </source>
</evidence>
<sequence length="173" mass="19883">MYRPYRPTLHPLSPFVALLPHPQGNQNQLSFSMPHLYNLIASPPPPSATIHQSPFNSSSIYFTRKICLFFVEGFEVLIELQHLLKEATDRPLKESLIVDANNQFFTIIPSVHPHVIKDEDDFKLKVKMLEALQDIKISSRLVGFHVDNDGSLVDKYKKLQCEMILLPHDSEDY</sequence>
<feature type="domain" description="PARP alpha-helical" evidence="4">
    <location>
        <begin position="26"/>
        <end position="143"/>
    </location>
</feature>
<dbReference type="Proteomes" id="UP001177003">
    <property type="component" value="Chromosome 4"/>
</dbReference>
<dbReference type="GO" id="GO:1990404">
    <property type="term" value="F:NAD+-protein mono-ADP-ribosyltransferase activity"/>
    <property type="evidence" value="ECO:0007669"/>
    <property type="project" value="TreeGrafter"/>
</dbReference>
<keyword evidence="2" id="KW-0808">Transferase</keyword>
<dbReference type="GO" id="GO:0006302">
    <property type="term" value="P:double-strand break repair"/>
    <property type="evidence" value="ECO:0007669"/>
    <property type="project" value="TreeGrafter"/>
</dbReference>